<evidence type="ECO:0000256" key="1">
    <source>
        <dbReference type="SAM" id="MobiDB-lite"/>
    </source>
</evidence>
<feature type="compositionally biased region" description="Low complexity" evidence="1">
    <location>
        <begin position="47"/>
        <end position="60"/>
    </location>
</feature>
<proteinExistence type="predicted"/>
<dbReference type="STRING" id="106370.Francci3_3309"/>
<reference evidence="2 3" key="1">
    <citation type="journal article" date="2007" name="Genome Res.">
        <title>Genome characteristics of facultatively symbiotic Frankia sp. strains reflect host range and host plant biogeography.</title>
        <authorList>
            <person name="Normand P."/>
            <person name="Lapierre P."/>
            <person name="Tisa L.S."/>
            <person name="Gogarten J.P."/>
            <person name="Alloisio N."/>
            <person name="Bagnarol E."/>
            <person name="Bassi C.A."/>
            <person name="Berry A.M."/>
            <person name="Bickhart D.M."/>
            <person name="Choisne N."/>
            <person name="Couloux A."/>
            <person name="Cournoyer B."/>
            <person name="Cruveiller S."/>
            <person name="Daubin V."/>
            <person name="Demange N."/>
            <person name="Francino M.P."/>
            <person name="Goltsman E."/>
            <person name="Huang Y."/>
            <person name="Kopp O.R."/>
            <person name="Labarre L."/>
            <person name="Lapidus A."/>
            <person name="Lavire C."/>
            <person name="Marechal J."/>
            <person name="Martinez M."/>
            <person name="Mastronunzio J.E."/>
            <person name="Mullin B.C."/>
            <person name="Niemann J."/>
            <person name="Pujic P."/>
            <person name="Rawnsley T."/>
            <person name="Rouy Z."/>
            <person name="Schenowitz C."/>
            <person name="Sellstedt A."/>
            <person name="Tavares F."/>
            <person name="Tomkins J.P."/>
            <person name="Vallenet D."/>
            <person name="Valverde C."/>
            <person name="Wall L.G."/>
            <person name="Wang Y."/>
            <person name="Medigue C."/>
            <person name="Benson D.R."/>
        </authorList>
    </citation>
    <scope>NUCLEOTIDE SEQUENCE [LARGE SCALE GENOMIC DNA]</scope>
    <source>
        <strain evidence="3">DSM 45818 / CECT 9043 / CcI3</strain>
    </source>
</reference>
<feature type="region of interest" description="Disordered" evidence="1">
    <location>
        <begin position="21"/>
        <end position="65"/>
    </location>
</feature>
<dbReference type="HOGENOM" id="CLU_2034648_0_0_11"/>
<sequence>MPTTDSPCGSPVAAADGGRLVCAGSPGGQRTAAYTGRGNGPHRSQVPSPSRTLPTPRPGLDWIPVRDGAPANYSISVLDGEGNPVETLIGWSTPQLADEYARTLTGIAGYRVVPCRRAGGP</sequence>
<dbReference type="KEGG" id="fra:Francci3_3309"/>
<dbReference type="AlphaFoldDB" id="Q2J7S6"/>
<organism evidence="2 3">
    <name type="scientific">Frankia casuarinae (strain DSM 45818 / CECT 9043 / HFP020203 / CcI3)</name>
    <dbReference type="NCBI Taxonomy" id="106370"/>
    <lineage>
        <taxon>Bacteria</taxon>
        <taxon>Bacillati</taxon>
        <taxon>Actinomycetota</taxon>
        <taxon>Actinomycetes</taxon>
        <taxon>Frankiales</taxon>
        <taxon>Frankiaceae</taxon>
        <taxon>Frankia</taxon>
    </lineage>
</organism>
<gene>
    <name evidence="2" type="ordered locus">Francci3_3309</name>
</gene>
<keyword evidence="3" id="KW-1185">Reference proteome</keyword>
<evidence type="ECO:0000313" key="2">
    <source>
        <dbReference type="EMBL" id="ABD12666.1"/>
    </source>
</evidence>
<accession>Q2J7S6</accession>
<dbReference type="Proteomes" id="UP000001937">
    <property type="component" value="Chromosome"/>
</dbReference>
<protein>
    <submittedName>
        <fullName evidence="2">Uncharacterized protein</fullName>
    </submittedName>
</protein>
<name>Q2J7S6_FRACC</name>
<dbReference type="EMBL" id="CP000249">
    <property type="protein sequence ID" value="ABD12666.1"/>
    <property type="molecule type" value="Genomic_DNA"/>
</dbReference>
<evidence type="ECO:0000313" key="3">
    <source>
        <dbReference type="Proteomes" id="UP000001937"/>
    </source>
</evidence>